<protein>
    <submittedName>
        <fullName evidence="1">Uncharacterized protein</fullName>
    </submittedName>
</protein>
<dbReference type="AlphaFoldDB" id="K0T8J2"/>
<proteinExistence type="predicted"/>
<dbReference type="Proteomes" id="UP000266841">
    <property type="component" value="Unassembled WGS sequence"/>
</dbReference>
<dbReference type="OrthoDB" id="52511at2759"/>
<organism evidence="1 2">
    <name type="scientific">Thalassiosira oceanica</name>
    <name type="common">Marine diatom</name>
    <dbReference type="NCBI Taxonomy" id="159749"/>
    <lineage>
        <taxon>Eukaryota</taxon>
        <taxon>Sar</taxon>
        <taxon>Stramenopiles</taxon>
        <taxon>Ochrophyta</taxon>
        <taxon>Bacillariophyta</taxon>
        <taxon>Coscinodiscophyceae</taxon>
        <taxon>Thalassiosirophycidae</taxon>
        <taxon>Thalassiosirales</taxon>
        <taxon>Thalassiosiraceae</taxon>
        <taxon>Thalassiosira</taxon>
    </lineage>
</organism>
<reference evidence="1 2" key="1">
    <citation type="journal article" date="2012" name="Genome Biol.">
        <title>Genome and low-iron response of an oceanic diatom adapted to chronic iron limitation.</title>
        <authorList>
            <person name="Lommer M."/>
            <person name="Specht M."/>
            <person name="Roy A.S."/>
            <person name="Kraemer L."/>
            <person name="Andreson R."/>
            <person name="Gutowska M.A."/>
            <person name="Wolf J."/>
            <person name="Bergner S.V."/>
            <person name="Schilhabel M.B."/>
            <person name="Klostermeier U.C."/>
            <person name="Beiko R.G."/>
            <person name="Rosenstiel P."/>
            <person name="Hippler M."/>
            <person name="Laroche J."/>
        </authorList>
    </citation>
    <scope>NUCLEOTIDE SEQUENCE [LARGE SCALE GENOMIC DNA]</scope>
    <source>
        <strain evidence="1 2">CCMP1005</strain>
    </source>
</reference>
<comment type="caution">
    <text evidence="1">The sequence shown here is derived from an EMBL/GenBank/DDBJ whole genome shotgun (WGS) entry which is preliminary data.</text>
</comment>
<gene>
    <name evidence="1" type="ORF">THAOC_12244</name>
</gene>
<evidence type="ECO:0000313" key="1">
    <source>
        <dbReference type="EMBL" id="EJK66797.1"/>
    </source>
</evidence>
<evidence type="ECO:0000313" key="2">
    <source>
        <dbReference type="Proteomes" id="UP000266841"/>
    </source>
</evidence>
<sequence>SKFELRGDDYLGLKPGRVGLECWSMGSSHYVKNAVQVVKDMLKGEGRGLIGKRNKNRHASPLHVEYKPELDVTPECDDEHASRFRQIIGIRRWSVEIGQTASTAGGVRPGVNRQVTSHRQRRGRLAVILRGHQGRGPAENAGAIKAVRGSKPRLWYVFAVQITPISYAS</sequence>
<feature type="non-terminal residue" evidence="1">
    <location>
        <position position="1"/>
    </location>
</feature>
<accession>K0T8J2</accession>
<keyword evidence="2" id="KW-1185">Reference proteome</keyword>
<dbReference type="EMBL" id="AGNL01014249">
    <property type="protein sequence ID" value="EJK66797.1"/>
    <property type="molecule type" value="Genomic_DNA"/>
</dbReference>
<name>K0T8J2_THAOC</name>